<keyword evidence="4" id="KW-0963">Cytoplasm</keyword>
<proteinExistence type="inferred from homology"/>
<dbReference type="AlphaFoldDB" id="A0A2G6KCI2"/>
<comment type="caution">
    <text evidence="13">The sequence shown here is derived from an EMBL/GenBank/DDBJ whole genome shotgun (WGS) entry which is preliminary data.</text>
</comment>
<evidence type="ECO:0000256" key="10">
    <source>
        <dbReference type="ARBA" id="ARBA00029774"/>
    </source>
</evidence>
<dbReference type="GO" id="GO:0005524">
    <property type="term" value="F:ATP binding"/>
    <property type="evidence" value="ECO:0007669"/>
    <property type="project" value="UniProtKB-KW"/>
</dbReference>
<dbReference type="GO" id="GO:0000049">
    <property type="term" value="F:tRNA binding"/>
    <property type="evidence" value="ECO:0007669"/>
    <property type="project" value="TreeGrafter"/>
</dbReference>
<evidence type="ECO:0000256" key="1">
    <source>
        <dbReference type="ARBA" id="ARBA00004496"/>
    </source>
</evidence>
<evidence type="ECO:0000256" key="5">
    <source>
        <dbReference type="ARBA" id="ARBA00022679"/>
    </source>
</evidence>
<evidence type="ECO:0000259" key="12">
    <source>
        <dbReference type="PROSITE" id="PS51163"/>
    </source>
</evidence>
<dbReference type="InterPro" id="IPR017945">
    <property type="entry name" value="DHBP_synth_RibB-like_a/b_dom"/>
</dbReference>
<evidence type="ECO:0000256" key="2">
    <source>
        <dbReference type="ARBA" id="ARBA00007663"/>
    </source>
</evidence>
<dbReference type="GO" id="GO:0061710">
    <property type="term" value="F:L-threonylcarbamoyladenylate synthase"/>
    <property type="evidence" value="ECO:0007669"/>
    <property type="project" value="UniProtKB-EC"/>
</dbReference>
<keyword evidence="9" id="KW-0067">ATP-binding</keyword>
<dbReference type="InterPro" id="IPR006070">
    <property type="entry name" value="Sua5-like_dom"/>
</dbReference>
<dbReference type="EC" id="2.7.7.87" evidence="3"/>
<evidence type="ECO:0000313" key="13">
    <source>
        <dbReference type="EMBL" id="PIE33367.1"/>
    </source>
</evidence>
<evidence type="ECO:0000313" key="14">
    <source>
        <dbReference type="Proteomes" id="UP000230821"/>
    </source>
</evidence>
<keyword evidence="8" id="KW-0547">Nucleotide-binding</keyword>
<organism evidence="13 14">
    <name type="scientific">candidate division KSB3 bacterium</name>
    <dbReference type="NCBI Taxonomy" id="2044937"/>
    <lineage>
        <taxon>Bacteria</taxon>
        <taxon>candidate division KSB3</taxon>
    </lineage>
</organism>
<comment type="subcellular location">
    <subcellularLocation>
        <location evidence="1">Cytoplasm</location>
    </subcellularLocation>
</comment>
<gene>
    <name evidence="13" type="ORF">CSA56_11845</name>
</gene>
<dbReference type="SUPFAM" id="SSF55821">
    <property type="entry name" value="YrdC/RibB"/>
    <property type="match status" value="1"/>
</dbReference>
<evidence type="ECO:0000256" key="7">
    <source>
        <dbReference type="ARBA" id="ARBA00022695"/>
    </source>
</evidence>
<dbReference type="GO" id="GO:0003725">
    <property type="term" value="F:double-stranded RNA binding"/>
    <property type="evidence" value="ECO:0007669"/>
    <property type="project" value="InterPro"/>
</dbReference>
<dbReference type="PANTHER" id="PTHR17490:SF16">
    <property type="entry name" value="THREONYLCARBAMOYL-AMP SYNTHASE"/>
    <property type="match status" value="1"/>
</dbReference>
<dbReference type="GO" id="GO:0005737">
    <property type="term" value="C:cytoplasm"/>
    <property type="evidence" value="ECO:0007669"/>
    <property type="project" value="UniProtKB-SubCell"/>
</dbReference>
<sequence length="214" mass="22969">MPPTPLIRTMTENDSTASIIHEASQIIRQGGVLACATDTGYLLGVNGLNVAAIRKVYQIKGRSFDKPIHLVVPDLNMAQELGEIHQQAEAVFHHFLPGPLTVIVKKKEVVPELLVSGLEGVGLRIPENKVLLDLVTAAGVPITATSANRSGLATPFRVTEVLTELGDAVQDVDLILDQGHTQHGMPSTILDMTHIPARIVREGPVTAAMLKAYL</sequence>
<protein>
    <recommendedName>
        <fullName evidence="10">L-threonylcarbamoyladenylate synthase</fullName>
        <ecNumber evidence="3">2.7.7.87</ecNumber>
    </recommendedName>
    <alternativeName>
        <fullName evidence="10">L-threonylcarbamoyladenylate synthase</fullName>
    </alternativeName>
</protein>
<evidence type="ECO:0000256" key="8">
    <source>
        <dbReference type="ARBA" id="ARBA00022741"/>
    </source>
</evidence>
<evidence type="ECO:0000256" key="6">
    <source>
        <dbReference type="ARBA" id="ARBA00022694"/>
    </source>
</evidence>
<dbReference type="GO" id="GO:0008033">
    <property type="term" value="P:tRNA processing"/>
    <property type="evidence" value="ECO:0007669"/>
    <property type="project" value="UniProtKB-KW"/>
</dbReference>
<dbReference type="EMBL" id="PDSK01000099">
    <property type="protein sequence ID" value="PIE33367.1"/>
    <property type="molecule type" value="Genomic_DNA"/>
</dbReference>
<dbReference type="Pfam" id="PF01300">
    <property type="entry name" value="Sua5_yciO_yrdC"/>
    <property type="match status" value="1"/>
</dbReference>
<evidence type="ECO:0000256" key="4">
    <source>
        <dbReference type="ARBA" id="ARBA00022490"/>
    </source>
</evidence>
<accession>A0A2G6KCI2</accession>
<reference evidence="13 14" key="1">
    <citation type="submission" date="2017-10" db="EMBL/GenBank/DDBJ databases">
        <title>Novel microbial diversity and functional potential in the marine mammal oral microbiome.</title>
        <authorList>
            <person name="Dudek N.K."/>
            <person name="Sun C.L."/>
            <person name="Burstein D."/>
            <person name="Kantor R.S."/>
            <person name="Aliaga Goltsman D.S."/>
            <person name="Bik E.M."/>
            <person name="Thomas B.C."/>
            <person name="Banfield J.F."/>
            <person name="Relman D.A."/>
        </authorList>
    </citation>
    <scope>NUCLEOTIDE SEQUENCE [LARGE SCALE GENOMIC DNA]</scope>
    <source>
        <strain evidence="13">DOLJORAL78_47_16</strain>
    </source>
</reference>
<dbReference type="InterPro" id="IPR050156">
    <property type="entry name" value="TC-AMP_synthase_SUA5"/>
</dbReference>
<dbReference type="NCBIfam" id="TIGR00057">
    <property type="entry name" value="L-threonylcarbamoyladenylate synthase"/>
    <property type="match status" value="1"/>
</dbReference>
<dbReference type="PROSITE" id="PS51163">
    <property type="entry name" value="YRDC"/>
    <property type="match status" value="1"/>
</dbReference>
<dbReference type="Gene3D" id="3.90.870.10">
    <property type="entry name" value="DHBP synthase"/>
    <property type="match status" value="1"/>
</dbReference>
<dbReference type="Proteomes" id="UP000230821">
    <property type="component" value="Unassembled WGS sequence"/>
</dbReference>
<dbReference type="GO" id="GO:0006450">
    <property type="term" value="P:regulation of translational fidelity"/>
    <property type="evidence" value="ECO:0007669"/>
    <property type="project" value="TreeGrafter"/>
</dbReference>
<keyword evidence="6" id="KW-0819">tRNA processing</keyword>
<evidence type="ECO:0000256" key="11">
    <source>
        <dbReference type="ARBA" id="ARBA00048366"/>
    </source>
</evidence>
<comment type="catalytic activity">
    <reaction evidence="11">
        <text>L-threonine + hydrogencarbonate + ATP = L-threonylcarbamoyladenylate + diphosphate + H2O</text>
        <dbReference type="Rhea" id="RHEA:36407"/>
        <dbReference type="ChEBI" id="CHEBI:15377"/>
        <dbReference type="ChEBI" id="CHEBI:17544"/>
        <dbReference type="ChEBI" id="CHEBI:30616"/>
        <dbReference type="ChEBI" id="CHEBI:33019"/>
        <dbReference type="ChEBI" id="CHEBI:57926"/>
        <dbReference type="ChEBI" id="CHEBI:73682"/>
        <dbReference type="EC" id="2.7.7.87"/>
    </reaction>
</comment>
<name>A0A2G6KCI2_9BACT</name>
<keyword evidence="5" id="KW-0808">Transferase</keyword>
<comment type="similarity">
    <text evidence="2">Belongs to the SUA5 family.</text>
</comment>
<evidence type="ECO:0000256" key="3">
    <source>
        <dbReference type="ARBA" id="ARBA00012584"/>
    </source>
</evidence>
<dbReference type="PANTHER" id="PTHR17490">
    <property type="entry name" value="SUA5"/>
    <property type="match status" value="1"/>
</dbReference>
<evidence type="ECO:0000256" key="9">
    <source>
        <dbReference type="ARBA" id="ARBA00022840"/>
    </source>
</evidence>
<feature type="domain" description="YrdC-like" evidence="12">
    <location>
        <begin position="17"/>
        <end position="205"/>
    </location>
</feature>
<keyword evidence="7" id="KW-0548">Nucleotidyltransferase</keyword>